<keyword evidence="2" id="KW-1185">Reference proteome</keyword>
<gene>
    <name evidence="1" type="ORF">O6H91_04G018700</name>
</gene>
<evidence type="ECO:0000313" key="2">
    <source>
        <dbReference type="Proteomes" id="UP001162992"/>
    </source>
</evidence>
<sequence length="114" mass="13595">MDERDKVAADEKKKYHSETQQQVVGLKICFFLQDQIMHLIDVYAPSKNQQKWHTSKLEYRFELQVHVLQYQPSKREEVISCLIFPSEYKEFEHLGLRTLDPSIVGLQRNRMAQI</sequence>
<reference evidence="2" key="1">
    <citation type="journal article" date="2024" name="Proc. Natl. Acad. Sci. U.S.A.">
        <title>Extraordinary preservation of gene collinearity over three hundred million years revealed in homosporous lycophytes.</title>
        <authorList>
            <person name="Li C."/>
            <person name="Wickell D."/>
            <person name="Kuo L.Y."/>
            <person name="Chen X."/>
            <person name="Nie B."/>
            <person name="Liao X."/>
            <person name="Peng D."/>
            <person name="Ji J."/>
            <person name="Jenkins J."/>
            <person name="Williams M."/>
            <person name="Shu S."/>
            <person name="Plott C."/>
            <person name="Barry K."/>
            <person name="Rajasekar S."/>
            <person name="Grimwood J."/>
            <person name="Han X."/>
            <person name="Sun S."/>
            <person name="Hou Z."/>
            <person name="He W."/>
            <person name="Dai G."/>
            <person name="Sun C."/>
            <person name="Schmutz J."/>
            <person name="Leebens-Mack J.H."/>
            <person name="Li F.W."/>
            <person name="Wang L."/>
        </authorList>
    </citation>
    <scope>NUCLEOTIDE SEQUENCE [LARGE SCALE GENOMIC DNA]</scope>
    <source>
        <strain evidence="2">cv. PW_Plant_1</strain>
    </source>
</reference>
<evidence type="ECO:0000313" key="1">
    <source>
        <dbReference type="EMBL" id="KAJ7557963.1"/>
    </source>
</evidence>
<dbReference type="EMBL" id="CM055095">
    <property type="protein sequence ID" value="KAJ7557963.1"/>
    <property type="molecule type" value="Genomic_DNA"/>
</dbReference>
<accession>A0ACC2DV11</accession>
<organism evidence="1 2">
    <name type="scientific">Diphasiastrum complanatum</name>
    <name type="common">Issler's clubmoss</name>
    <name type="synonym">Lycopodium complanatum</name>
    <dbReference type="NCBI Taxonomy" id="34168"/>
    <lineage>
        <taxon>Eukaryota</taxon>
        <taxon>Viridiplantae</taxon>
        <taxon>Streptophyta</taxon>
        <taxon>Embryophyta</taxon>
        <taxon>Tracheophyta</taxon>
        <taxon>Lycopodiopsida</taxon>
        <taxon>Lycopodiales</taxon>
        <taxon>Lycopodiaceae</taxon>
        <taxon>Lycopodioideae</taxon>
        <taxon>Diphasiastrum</taxon>
    </lineage>
</organism>
<proteinExistence type="predicted"/>
<protein>
    <submittedName>
        <fullName evidence="1">Uncharacterized protein</fullName>
    </submittedName>
</protein>
<name>A0ACC2DV11_DIPCM</name>
<comment type="caution">
    <text evidence="1">The sequence shown here is derived from an EMBL/GenBank/DDBJ whole genome shotgun (WGS) entry which is preliminary data.</text>
</comment>
<dbReference type="Proteomes" id="UP001162992">
    <property type="component" value="Chromosome 4"/>
</dbReference>